<sequence length="112" mass="13238">MKLWDSNGIDEELEREGLKTEQNNPEAPKMRRKSILARIRDWMFYAEAAHVVSTVSRTEREQIAAALKQWKDATRYFENVSDPDLIEFAIYEMEASKRRYLCLLKRAQKLEA</sequence>
<comment type="caution">
    <text evidence="2">The sequence shown here is derived from an EMBL/GenBank/DDBJ whole genome shotgun (WGS) entry which is preliminary data.</text>
</comment>
<evidence type="ECO:0000256" key="1">
    <source>
        <dbReference type="SAM" id="MobiDB-lite"/>
    </source>
</evidence>
<evidence type="ECO:0008006" key="3">
    <source>
        <dbReference type="Google" id="ProtNLM"/>
    </source>
</evidence>
<proteinExistence type="predicted"/>
<gene>
    <name evidence="2" type="ORF">SDC9_178626</name>
</gene>
<protein>
    <recommendedName>
        <fullName evidence="3">DUF2508 domain-containing protein</fullName>
    </recommendedName>
</protein>
<feature type="region of interest" description="Disordered" evidence="1">
    <location>
        <begin position="1"/>
        <end position="30"/>
    </location>
</feature>
<dbReference type="AlphaFoldDB" id="A0A645GYM6"/>
<evidence type="ECO:0000313" key="2">
    <source>
        <dbReference type="EMBL" id="MPN31152.1"/>
    </source>
</evidence>
<dbReference type="InterPro" id="IPR019644">
    <property type="entry name" value="DUF2508"/>
</dbReference>
<reference evidence="2" key="1">
    <citation type="submission" date="2019-08" db="EMBL/GenBank/DDBJ databases">
        <authorList>
            <person name="Kucharzyk K."/>
            <person name="Murdoch R.W."/>
            <person name="Higgins S."/>
            <person name="Loffler F."/>
        </authorList>
    </citation>
    <scope>NUCLEOTIDE SEQUENCE</scope>
</reference>
<dbReference type="EMBL" id="VSSQ01082573">
    <property type="protein sequence ID" value="MPN31152.1"/>
    <property type="molecule type" value="Genomic_DNA"/>
</dbReference>
<accession>A0A645GYM6</accession>
<name>A0A645GYM6_9ZZZZ</name>
<dbReference type="Pfam" id="PF10704">
    <property type="entry name" value="DUF2508"/>
    <property type="match status" value="1"/>
</dbReference>
<organism evidence="2">
    <name type="scientific">bioreactor metagenome</name>
    <dbReference type="NCBI Taxonomy" id="1076179"/>
    <lineage>
        <taxon>unclassified sequences</taxon>
        <taxon>metagenomes</taxon>
        <taxon>ecological metagenomes</taxon>
    </lineage>
</organism>